<dbReference type="EMBL" id="JAMZEJ010000009">
    <property type="protein sequence ID" value="MCQ8242022.1"/>
    <property type="molecule type" value="Genomic_DNA"/>
</dbReference>
<evidence type="ECO:0000256" key="3">
    <source>
        <dbReference type="ARBA" id="ARBA00022448"/>
    </source>
</evidence>
<protein>
    <submittedName>
        <fullName evidence="8">MFS transporter</fullName>
    </submittedName>
</protein>
<feature type="transmembrane region" description="Helical" evidence="7">
    <location>
        <begin position="156"/>
        <end position="182"/>
    </location>
</feature>
<feature type="transmembrane region" description="Helical" evidence="7">
    <location>
        <begin position="99"/>
        <end position="116"/>
    </location>
</feature>
<name>A0ABT1W1I5_9PROT</name>
<evidence type="ECO:0000256" key="7">
    <source>
        <dbReference type="SAM" id="Phobius"/>
    </source>
</evidence>
<dbReference type="Pfam" id="PF07690">
    <property type="entry name" value="MFS_1"/>
    <property type="match status" value="1"/>
</dbReference>
<dbReference type="NCBIfam" id="TIGR00901">
    <property type="entry name" value="2A0125"/>
    <property type="match status" value="1"/>
</dbReference>
<keyword evidence="9" id="KW-1185">Reference proteome</keyword>
<feature type="transmembrane region" description="Helical" evidence="7">
    <location>
        <begin position="188"/>
        <end position="208"/>
    </location>
</feature>
<organism evidence="8 9">
    <name type="scientific">Rhizosaccharibacter radicis</name>
    <dbReference type="NCBI Taxonomy" id="2782605"/>
    <lineage>
        <taxon>Bacteria</taxon>
        <taxon>Pseudomonadati</taxon>
        <taxon>Pseudomonadota</taxon>
        <taxon>Alphaproteobacteria</taxon>
        <taxon>Acetobacterales</taxon>
        <taxon>Acetobacteraceae</taxon>
        <taxon>Rhizosaccharibacter</taxon>
    </lineage>
</organism>
<evidence type="ECO:0000256" key="6">
    <source>
        <dbReference type="ARBA" id="ARBA00023136"/>
    </source>
</evidence>
<keyword evidence="5 7" id="KW-1133">Transmembrane helix</keyword>
<evidence type="ECO:0000256" key="4">
    <source>
        <dbReference type="ARBA" id="ARBA00022692"/>
    </source>
</evidence>
<reference evidence="8 9" key="1">
    <citation type="submission" date="2022-06" db="EMBL/GenBank/DDBJ databases">
        <title>Rhizosaccharibacter gen. nov. sp. nov. KSS12, endophytic bacteria isolated from sugarcane.</title>
        <authorList>
            <person name="Pitiwittayakul N."/>
        </authorList>
    </citation>
    <scope>NUCLEOTIDE SEQUENCE [LARGE SCALE GENOMIC DNA]</scope>
    <source>
        <strain evidence="8 9">KSS12</strain>
    </source>
</reference>
<comment type="subcellular location">
    <subcellularLocation>
        <location evidence="1">Membrane</location>
        <topology evidence="1">Multi-pass membrane protein</topology>
    </subcellularLocation>
</comment>
<dbReference type="PANTHER" id="PTHR12778:SF10">
    <property type="entry name" value="MAJOR FACILITATOR SUPERFAMILY DOMAIN-CONTAINING PROTEIN 3"/>
    <property type="match status" value="1"/>
</dbReference>
<evidence type="ECO:0000313" key="9">
    <source>
        <dbReference type="Proteomes" id="UP001524547"/>
    </source>
</evidence>
<feature type="transmembrane region" description="Helical" evidence="7">
    <location>
        <begin position="278"/>
        <end position="303"/>
    </location>
</feature>
<dbReference type="Proteomes" id="UP001524547">
    <property type="component" value="Unassembled WGS sequence"/>
</dbReference>
<feature type="transmembrane region" description="Helical" evidence="7">
    <location>
        <begin position="57"/>
        <end position="78"/>
    </location>
</feature>
<evidence type="ECO:0000256" key="5">
    <source>
        <dbReference type="ARBA" id="ARBA00022989"/>
    </source>
</evidence>
<dbReference type="PANTHER" id="PTHR12778">
    <property type="entry name" value="SOLUTE CARRIER FAMILY 33 ACETYL-COA TRANSPORTER -RELATED"/>
    <property type="match status" value="1"/>
</dbReference>
<feature type="transmembrane region" description="Helical" evidence="7">
    <location>
        <begin position="27"/>
        <end position="45"/>
    </location>
</feature>
<dbReference type="SUPFAM" id="SSF103473">
    <property type="entry name" value="MFS general substrate transporter"/>
    <property type="match status" value="1"/>
</dbReference>
<keyword evidence="6 7" id="KW-0472">Membrane</keyword>
<feature type="transmembrane region" description="Helical" evidence="7">
    <location>
        <begin position="366"/>
        <end position="384"/>
    </location>
</feature>
<accession>A0ABT1W1I5</accession>
<keyword evidence="4 7" id="KW-0812">Transmembrane</keyword>
<dbReference type="InterPro" id="IPR004752">
    <property type="entry name" value="AmpG_permease/AT-1"/>
</dbReference>
<comment type="similarity">
    <text evidence="2">Belongs to the major facilitator superfamily.</text>
</comment>
<proteinExistence type="inferred from homology"/>
<comment type="caution">
    <text evidence="8">The sequence shown here is derived from an EMBL/GenBank/DDBJ whole genome shotgun (WGS) entry which is preliminary data.</text>
</comment>
<dbReference type="InterPro" id="IPR011701">
    <property type="entry name" value="MFS"/>
</dbReference>
<evidence type="ECO:0000256" key="2">
    <source>
        <dbReference type="ARBA" id="ARBA00008335"/>
    </source>
</evidence>
<sequence>MLFSETEDPAARSDPASRPDRLRAVPMLRMGLFGFASGLPLLLTFSTVQQWLSESHVSLKAIGAAAFFGMPYLLKFLWAPVLDRMPPAIFRRMGRRRGWMLPVQAALAASILALSWCDPSRGLWPVAITALCLAFFSATQDVLIDAWRIESFAPRFQAAALGAYSWGYRIAMLCSGGGAIWLATRIGWHGSLLCMALLSLSGPVAALWSPEPVVPVSAVPRDWRDALRQRVVLPFRDLLGRPAVGAVIAFVLVANLGTQLADSMAYPFYHRLGLSPAAVAQANLLPALAAALAGAAASGVLVARLGLGRTLILTACLQMASIGLYVAMARTGASVPLLFAKVVIEGFAEVMAATTFGTYLSRLCSLRYTATQFALLSSLAPVAWRTLGGTSGVLAEALGWTRYFGLTMLCCLPGIAIMSWLLSRYPGGLPPAVPEPRPQA</sequence>
<feature type="transmembrane region" description="Helical" evidence="7">
    <location>
        <begin position="238"/>
        <end position="258"/>
    </location>
</feature>
<feature type="transmembrane region" description="Helical" evidence="7">
    <location>
        <begin position="404"/>
        <end position="422"/>
    </location>
</feature>
<evidence type="ECO:0000313" key="8">
    <source>
        <dbReference type="EMBL" id="MCQ8242022.1"/>
    </source>
</evidence>
<dbReference type="RefSeq" id="WP_422920778.1">
    <property type="nucleotide sequence ID" value="NZ_JAMZEJ010000009.1"/>
</dbReference>
<feature type="transmembrane region" description="Helical" evidence="7">
    <location>
        <begin position="122"/>
        <end position="144"/>
    </location>
</feature>
<evidence type="ECO:0000256" key="1">
    <source>
        <dbReference type="ARBA" id="ARBA00004141"/>
    </source>
</evidence>
<dbReference type="InterPro" id="IPR036259">
    <property type="entry name" value="MFS_trans_sf"/>
</dbReference>
<keyword evidence="3" id="KW-0813">Transport</keyword>
<dbReference type="Gene3D" id="1.20.1250.20">
    <property type="entry name" value="MFS general substrate transporter like domains"/>
    <property type="match status" value="2"/>
</dbReference>
<gene>
    <name evidence="8" type="ORF">NFI88_14370</name>
</gene>
<feature type="transmembrane region" description="Helical" evidence="7">
    <location>
        <begin position="310"/>
        <end position="328"/>
    </location>
</feature>